<keyword evidence="1" id="KW-0472">Membrane</keyword>
<evidence type="ECO:0000313" key="3">
    <source>
        <dbReference type="EMBL" id="SUQ38535.1"/>
    </source>
</evidence>
<dbReference type="RefSeq" id="WP_042739954.1">
    <property type="nucleotide sequence ID" value="NZ_BKAX01000019.1"/>
</dbReference>
<feature type="transmembrane region" description="Helical" evidence="1">
    <location>
        <begin position="45"/>
        <end position="67"/>
    </location>
</feature>
<evidence type="ECO:0000256" key="1">
    <source>
        <dbReference type="SAM" id="Phobius"/>
    </source>
</evidence>
<keyword evidence="5" id="KW-1185">Reference proteome</keyword>
<dbReference type="EMBL" id="UHDK01000003">
    <property type="protein sequence ID" value="SUQ38535.1"/>
    <property type="molecule type" value="Genomic_DNA"/>
</dbReference>
<feature type="transmembrane region" description="Helical" evidence="1">
    <location>
        <begin position="6"/>
        <end position="24"/>
    </location>
</feature>
<proteinExistence type="predicted"/>
<dbReference type="AlphaFoldDB" id="A0A0D0SK17"/>
<name>A0A0D0SK17_STAGA</name>
<dbReference type="Proteomes" id="UP000255277">
    <property type="component" value="Unassembled WGS sequence"/>
</dbReference>
<organism evidence="3 4">
    <name type="scientific">Staphylococcus gallinarum</name>
    <dbReference type="NCBI Taxonomy" id="1293"/>
    <lineage>
        <taxon>Bacteria</taxon>
        <taxon>Bacillati</taxon>
        <taxon>Bacillota</taxon>
        <taxon>Bacilli</taxon>
        <taxon>Bacillales</taxon>
        <taxon>Staphylococcaceae</taxon>
        <taxon>Staphylococcus</taxon>
    </lineage>
</organism>
<gene>
    <name evidence="3" type="ORF">NCTC12195_04911</name>
    <name evidence="2" type="ORF">SGA02_29070</name>
</gene>
<reference evidence="3 4" key="1">
    <citation type="submission" date="2018-06" db="EMBL/GenBank/DDBJ databases">
        <authorList>
            <consortium name="Pathogen Informatics"/>
            <person name="Doyle S."/>
        </authorList>
    </citation>
    <scope>NUCLEOTIDE SEQUENCE [LARGE SCALE GENOMIC DNA]</scope>
    <source>
        <strain evidence="3 4">NCTC12195</strain>
    </source>
</reference>
<keyword evidence="1" id="KW-1133">Transmembrane helix</keyword>
<protein>
    <submittedName>
        <fullName evidence="3">Membrane protein</fullName>
    </submittedName>
</protein>
<keyword evidence="1" id="KW-0812">Transmembrane</keyword>
<dbReference type="Proteomes" id="UP000321057">
    <property type="component" value="Unassembled WGS sequence"/>
</dbReference>
<dbReference type="OrthoDB" id="2411821at2"/>
<feature type="transmembrane region" description="Helical" evidence="1">
    <location>
        <begin position="87"/>
        <end position="103"/>
    </location>
</feature>
<dbReference type="EMBL" id="BKAX01000019">
    <property type="protein sequence ID" value="GEQ07079.1"/>
    <property type="molecule type" value="Genomic_DNA"/>
</dbReference>
<evidence type="ECO:0000313" key="2">
    <source>
        <dbReference type="EMBL" id="GEQ07079.1"/>
    </source>
</evidence>
<sequence>MNLIPFIIILIFSCLWTAITNKYLPSETLDKQGQQDRYDERQRKMFIEILAKSFIWIVYCMLFILVLKFAGLSLSIEGSWFSQYPEIFFIIVALFLMLFNYYTTNKKYTSKG</sequence>
<evidence type="ECO:0000313" key="5">
    <source>
        <dbReference type="Proteomes" id="UP000321057"/>
    </source>
</evidence>
<accession>A0A0D0SK17</accession>
<reference evidence="2 5" key="2">
    <citation type="submission" date="2019-07" db="EMBL/GenBank/DDBJ databases">
        <title>Whole genome shotgun sequence of Staphylococcus gallinarum NBRC 109767.</title>
        <authorList>
            <person name="Hosoyama A."/>
            <person name="Uohara A."/>
            <person name="Ohji S."/>
            <person name="Ichikawa N."/>
        </authorList>
    </citation>
    <scope>NUCLEOTIDE SEQUENCE [LARGE SCALE GENOMIC DNA]</scope>
    <source>
        <strain evidence="2 5">NBRC 109767</strain>
    </source>
</reference>
<evidence type="ECO:0000313" key="4">
    <source>
        <dbReference type="Proteomes" id="UP000255277"/>
    </source>
</evidence>